<feature type="transmembrane region" description="Helical" evidence="4">
    <location>
        <begin position="413"/>
        <end position="434"/>
    </location>
</feature>
<dbReference type="Pfam" id="PF13639">
    <property type="entry name" value="zf-RING_2"/>
    <property type="match status" value="1"/>
</dbReference>
<dbReference type="InterPro" id="IPR013083">
    <property type="entry name" value="Znf_RING/FYVE/PHD"/>
</dbReference>
<keyword evidence="4" id="KW-0812">Transmembrane</keyword>
<evidence type="ECO:0000256" key="4">
    <source>
        <dbReference type="SAM" id="Phobius"/>
    </source>
</evidence>
<dbReference type="SUPFAM" id="SSF57850">
    <property type="entry name" value="RING/U-box"/>
    <property type="match status" value="1"/>
</dbReference>
<dbReference type="GO" id="GO:0004842">
    <property type="term" value="F:ubiquitin-protein transferase activity"/>
    <property type="evidence" value="ECO:0007669"/>
    <property type="project" value="InterPro"/>
</dbReference>
<keyword evidence="4" id="KW-1133">Transmembrane helix</keyword>
<reference evidence="7" key="1">
    <citation type="submission" date="2021-02" db="EMBL/GenBank/DDBJ databases">
        <authorList>
            <person name="Nowell W R."/>
        </authorList>
    </citation>
    <scope>NUCLEOTIDE SEQUENCE</scope>
</reference>
<dbReference type="SMART" id="SM00184">
    <property type="entry name" value="RING"/>
    <property type="match status" value="1"/>
</dbReference>
<comment type="caution">
    <text evidence="7">The sequence shown here is derived from an EMBL/GenBank/DDBJ whole genome shotgun (WGS) entry which is preliminary data.</text>
</comment>
<evidence type="ECO:0000256" key="2">
    <source>
        <dbReference type="ARBA" id="ARBA00022833"/>
    </source>
</evidence>
<dbReference type="InterPro" id="IPR042494">
    <property type="entry name" value="RNF103"/>
</dbReference>
<dbReference type="Proteomes" id="UP000663828">
    <property type="component" value="Unassembled WGS sequence"/>
</dbReference>
<dbReference type="Gene3D" id="3.30.40.10">
    <property type="entry name" value="Zinc/RING finger domain, C3HC4 (zinc finger)"/>
    <property type="match status" value="1"/>
</dbReference>
<keyword evidence="2" id="KW-0862">Zinc</keyword>
<dbReference type="PANTHER" id="PTHR15302:SF0">
    <property type="entry name" value="E3 UBIQUITIN-PROTEIN LIGASE RNF103"/>
    <property type="match status" value="1"/>
</dbReference>
<evidence type="ECO:0000313" key="6">
    <source>
        <dbReference type="EMBL" id="CAF0932782.1"/>
    </source>
</evidence>
<dbReference type="EMBL" id="CAJNOR010002726">
    <property type="protein sequence ID" value="CAF1332544.1"/>
    <property type="molecule type" value="Genomic_DNA"/>
</dbReference>
<organism evidence="7 8">
    <name type="scientific">Adineta ricciae</name>
    <name type="common">Rotifer</name>
    <dbReference type="NCBI Taxonomy" id="249248"/>
    <lineage>
        <taxon>Eukaryota</taxon>
        <taxon>Metazoa</taxon>
        <taxon>Spiralia</taxon>
        <taxon>Gnathifera</taxon>
        <taxon>Rotifera</taxon>
        <taxon>Eurotatoria</taxon>
        <taxon>Bdelloidea</taxon>
        <taxon>Adinetida</taxon>
        <taxon>Adinetidae</taxon>
        <taxon>Adineta</taxon>
    </lineage>
</organism>
<protein>
    <recommendedName>
        <fullName evidence="5">RING-type domain-containing protein</fullName>
    </recommendedName>
</protein>
<dbReference type="InterPro" id="IPR001841">
    <property type="entry name" value="Znf_RING"/>
</dbReference>
<feature type="transmembrane region" description="Helical" evidence="4">
    <location>
        <begin position="5"/>
        <end position="22"/>
    </location>
</feature>
<evidence type="ECO:0000256" key="1">
    <source>
        <dbReference type="ARBA" id="ARBA00022771"/>
    </source>
</evidence>
<name>A0A815G162_ADIRI</name>
<keyword evidence="4" id="KW-0472">Membrane</keyword>
<evidence type="ECO:0000313" key="7">
    <source>
        <dbReference type="EMBL" id="CAF1332544.1"/>
    </source>
</evidence>
<feature type="transmembrane region" description="Helical" evidence="4">
    <location>
        <begin position="353"/>
        <end position="371"/>
    </location>
</feature>
<keyword evidence="1 3" id="KW-0479">Metal-binding</keyword>
<dbReference type="Proteomes" id="UP000663852">
    <property type="component" value="Unassembled WGS sequence"/>
</dbReference>
<feature type="domain" description="RING-type" evidence="5">
    <location>
        <begin position="602"/>
        <end position="645"/>
    </location>
</feature>
<evidence type="ECO:0000256" key="3">
    <source>
        <dbReference type="PROSITE-ProRule" id="PRU00175"/>
    </source>
</evidence>
<dbReference type="GO" id="GO:0005783">
    <property type="term" value="C:endoplasmic reticulum"/>
    <property type="evidence" value="ECO:0007669"/>
    <property type="project" value="TreeGrafter"/>
</dbReference>
<gene>
    <name evidence="6" type="ORF">EDS130_LOCUS11388</name>
    <name evidence="7" type="ORF">XAT740_LOCUS30510</name>
</gene>
<dbReference type="PANTHER" id="PTHR15302">
    <property type="entry name" value="E3 UBIQUITIN-PROTEIN LIGASE RNF103"/>
    <property type="match status" value="1"/>
</dbReference>
<accession>A0A815G162</accession>
<dbReference type="GO" id="GO:0036503">
    <property type="term" value="P:ERAD pathway"/>
    <property type="evidence" value="ECO:0007669"/>
    <property type="project" value="TreeGrafter"/>
</dbReference>
<dbReference type="OrthoDB" id="21204at2759"/>
<sequence>MISRYLFVCFYFVSFFLINRWYDFYQYYFHLSTHTSLSQHIISANQLNVKQLQYILNLRGITYVNINDKYDLIKMVEQTGAVRESELYEPIEDEYESQTTFFSSYKQLLDFVDDCKDTIWFVHILPNERSRESLVHLPFDKWRTIERRLAINNIQAGIVNCSNNEYSNLCRTLTNERFVLLLPSINRRLPKIYSYEIYSIKHYDYQYILRWLSKTLDNHLKKDFDWYEVSREKRSSIELRMNNQFYSSTIPIYYFTLLYRYHSNINFYLHFHEYQPLQIRFSLHNSSLHTYVYNDLTKIHNFHELHSYRSLNTFLSYLTINFQTLIYVYYLILNIYFLYDIYLVQSMSLMKKIFMINVISGFFWSLCLICLSTDRIDQYLQIVAFHFIKYSHQSTFLMFIRNDLLIYSTMSKWILYPILISLHISIGLCFRWYLKEKFGRMTADLPNDVIMIDQTHALCSKVWQYVLCLLFSDHGPTDHGNTTLLRYFSQDSLWLDQHSLLTMNSNGTATVRSGIDLTRLPTWRFTIRKRKTTHGASEYYSDMELEQANHNNEQTCPIKRSFGYRRILLTQQENCYTSESDENNNSWNSPSEKLNSSEIYQCSICLEKYINHVYICTLPCLHHFHRKCLFDWLSNGEHTTCPLCRSSVLD</sequence>
<dbReference type="EMBL" id="CAJNOJ010000041">
    <property type="protein sequence ID" value="CAF0932782.1"/>
    <property type="molecule type" value="Genomic_DNA"/>
</dbReference>
<dbReference type="PROSITE" id="PS50089">
    <property type="entry name" value="ZF_RING_2"/>
    <property type="match status" value="1"/>
</dbReference>
<keyword evidence="8" id="KW-1185">Reference proteome</keyword>
<proteinExistence type="predicted"/>
<dbReference type="AlphaFoldDB" id="A0A815G162"/>
<keyword evidence="1 3" id="KW-0863">Zinc-finger</keyword>
<dbReference type="GO" id="GO:0008270">
    <property type="term" value="F:zinc ion binding"/>
    <property type="evidence" value="ECO:0007669"/>
    <property type="project" value="UniProtKB-KW"/>
</dbReference>
<evidence type="ECO:0000259" key="5">
    <source>
        <dbReference type="PROSITE" id="PS50089"/>
    </source>
</evidence>
<evidence type="ECO:0000313" key="8">
    <source>
        <dbReference type="Proteomes" id="UP000663828"/>
    </source>
</evidence>
<dbReference type="GO" id="GO:0016567">
    <property type="term" value="P:protein ubiquitination"/>
    <property type="evidence" value="ECO:0007669"/>
    <property type="project" value="InterPro"/>
</dbReference>